<dbReference type="FunFam" id="3.30.70.270:FF:000020">
    <property type="entry name" value="Transposon Tf2-6 polyprotein-like Protein"/>
    <property type="match status" value="1"/>
</dbReference>
<evidence type="ECO:0000313" key="21">
    <source>
        <dbReference type="EMBL" id="GEU73981.1"/>
    </source>
</evidence>
<evidence type="ECO:0000256" key="9">
    <source>
        <dbReference type="ARBA" id="ARBA00022842"/>
    </source>
</evidence>
<keyword evidence="4" id="KW-0540">Nuclease</keyword>
<keyword evidence="6" id="KW-0064">Aspartyl protease</keyword>
<dbReference type="Pfam" id="PF17921">
    <property type="entry name" value="Integrase_H2C2"/>
    <property type="match status" value="1"/>
</dbReference>
<keyword evidence="13" id="KW-0238">DNA-binding</keyword>
<evidence type="ECO:0000256" key="4">
    <source>
        <dbReference type="ARBA" id="ARBA00022722"/>
    </source>
</evidence>
<dbReference type="InterPro" id="IPR016197">
    <property type="entry name" value="Chromo-like_dom_sf"/>
</dbReference>
<dbReference type="GO" id="GO:0003887">
    <property type="term" value="F:DNA-directed DNA polymerase activity"/>
    <property type="evidence" value="ECO:0007669"/>
    <property type="project" value="UniProtKB-KW"/>
</dbReference>
<evidence type="ECO:0000256" key="8">
    <source>
        <dbReference type="ARBA" id="ARBA00022801"/>
    </source>
</evidence>
<keyword evidence="9" id="KW-0460">Magnesium</keyword>
<evidence type="ECO:0000256" key="10">
    <source>
        <dbReference type="ARBA" id="ARBA00022908"/>
    </source>
</evidence>
<dbReference type="PROSITE" id="PS00141">
    <property type="entry name" value="ASP_PROTEASE"/>
    <property type="match status" value="1"/>
</dbReference>
<evidence type="ECO:0000256" key="13">
    <source>
        <dbReference type="ARBA" id="ARBA00023125"/>
    </source>
</evidence>
<dbReference type="GO" id="GO:0004190">
    <property type="term" value="F:aspartic-type endopeptidase activity"/>
    <property type="evidence" value="ECO:0007669"/>
    <property type="project" value="UniProtKB-KW"/>
</dbReference>
<evidence type="ECO:0000256" key="3">
    <source>
        <dbReference type="ARBA" id="ARBA00022695"/>
    </source>
</evidence>
<dbReference type="GO" id="GO:0006310">
    <property type="term" value="P:DNA recombination"/>
    <property type="evidence" value="ECO:0007669"/>
    <property type="project" value="UniProtKB-KW"/>
</dbReference>
<name>A0A6L2MJ42_TANCI</name>
<gene>
    <name evidence="21" type="ORF">Tci_045959</name>
</gene>
<keyword evidence="14" id="KW-0233">DNA recombination</keyword>
<evidence type="ECO:0000259" key="17">
    <source>
        <dbReference type="Pfam" id="PF03732"/>
    </source>
</evidence>
<keyword evidence="11" id="KW-0695">RNA-directed DNA polymerase</keyword>
<evidence type="ECO:0000256" key="1">
    <source>
        <dbReference type="ARBA" id="ARBA00022670"/>
    </source>
</evidence>
<reference evidence="21" key="1">
    <citation type="journal article" date="2019" name="Sci. Rep.">
        <title>Draft genome of Tanacetum cinerariifolium, the natural source of mosquito coil.</title>
        <authorList>
            <person name="Yamashiro T."/>
            <person name="Shiraishi A."/>
            <person name="Satake H."/>
            <person name="Nakayama K."/>
        </authorList>
    </citation>
    <scope>NUCLEOTIDE SEQUENCE</scope>
</reference>
<keyword evidence="3" id="KW-0548">Nucleotidyltransferase</keyword>
<evidence type="ECO:0000256" key="14">
    <source>
        <dbReference type="ARBA" id="ARBA00023172"/>
    </source>
</evidence>
<dbReference type="SUPFAM" id="SSF54160">
    <property type="entry name" value="Chromo domain-like"/>
    <property type="match status" value="1"/>
</dbReference>
<dbReference type="InterPro" id="IPR043502">
    <property type="entry name" value="DNA/RNA_pol_sf"/>
</dbReference>
<proteinExistence type="predicted"/>
<dbReference type="EMBL" id="BKCJ010006794">
    <property type="protein sequence ID" value="GEU73981.1"/>
    <property type="molecule type" value="Genomic_DNA"/>
</dbReference>
<dbReference type="GO" id="GO:0006508">
    <property type="term" value="P:proteolysis"/>
    <property type="evidence" value="ECO:0007669"/>
    <property type="project" value="UniProtKB-KW"/>
</dbReference>
<evidence type="ECO:0000256" key="6">
    <source>
        <dbReference type="ARBA" id="ARBA00022750"/>
    </source>
</evidence>
<dbReference type="Gene3D" id="1.10.340.70">
    <property type="match status" value="1"/>
</dbReference>
<feature type="domain" description="Retrotransposon gag" evidence="17">
    <location>
        <begin position="95"/>
        <end position="165"/>
    </location>
</feature>
<protein>
    <submittedName>
        <fullName evidence="21">Retrotransposon protein, putative, Ty3-gypsy subclass</fullName>
    </submittedName>
</protein>
<dbReference type="Pfam" id="PF08284">
    <property type="entry name" value="RVP_2"/>
    <property type="match status" value="1"/>
</dbReference>
<keyword evidence="7" id="KW-0255">Endonuclease</keyword>
<keyword evidence="10" id="KW-0229">DNA integration</keyword>
<dbReference type="InterPro" id="IPR041588">
    <property type="entry name" value="Integrase_H2C2"/>
</dbReference>
<dbReference type="Pfam" id="PF17917">
    <property type="entry name" value="RT_RNaseH"/>
    <property type="match status" value="1"/>
</dbReference>
<dbReference type="InterPro" id="IPR050951">
    <property type="entry name" value="Retrovirus_Pol_polyprotein"/>
</dbReference>
<dbReference type="InterPro" id="IPR005162">
    <property type="entry name" value="Retrotrans_gag_dom"/>
</dbReference>
<keyword evidence="1" id="KW-0645">Protease</keyword>
<organism evidence="21">
    <name type="scientific">Tanacetum cinerariifolium</name>
    <name type="common">Dalmatian daisy</name>
    <name type="synonym">Chrysanthemum cinerariifolium</name>
    <dbReference type="NCBI Taxonomy" id="118510"/>
    <lineage>
        <taxon>Eukaryota</taxon>
        <taxon>Viridiplantae</taxon>
        <taxon>Streptophyta</taxon>
        <taxon>Embryophyta</taxon>
        <taxon>Tracheophyta</taxon>
        <taxon>Spermatophyta</taxon>
        <taxon>Magnoliopsida</taxon>
        <taxon>eudicotyledons</taxon>
        <taxon>Gunneridae</taxon>
        <taxon>Pentapetalae</taxon>
        <taxon>asterids</taxon>
        <taxon>campanulids</taxon>
        <taxon>Asterales</taxon>
        <taxon>Asteraceae</taxon>
        <taxon>Asteroideae</taxon>
        <taxon>Anthemideae</taxon>
        <taxon>Anthemidinae</taxon>
        <taxon>Tanacetum</taxon>
    </lineage>
</organism>
<dbReference type="InterPro" id="IPR000477">
    <property type="entry name" value="RT_dom"/>
</dbReference>
<evidence type="ECO:0000256" key="2">
    <source>
        <dbReference type="ARBA" id="ARBA00022679"/>
    </source>
</evidence>
<evidence type="ECO:0000256" key="5">
    <source>
        <dbReference type="ARBA" id="ARBA00022723"/>
    </source>
</evidence>
<keyword evidence="2" id="KW-0808">Transferase</keyword>
<dbReference type="FunFam" id="1.10.340.70:FF:000001">
    <property type="entry name" value="Retrovirus-related Pol polyprotein from transposon gypsy-like Protein"/>
    <property type="match status" value="1"/>
</dbReference>
<dbReference type="GO" id="GO:0004519">
    <property type="term" value="F:endonuclease activity"/>
    <property type="evidence" value="ECO:0007669"/>
    <property type="project" value="UniProtKB-KW"/>
</dbReference>
<dbReference type="InterPro" id="IPR056924">
    <property type="entry name" value="SH3_Tf2-1"/>
</dbReference>
<keyword evidence="8" id="KW-0378">Hydrolase</keyword>
<dbReference type="GO" id="GO:0015074">
    <property type="term" value="P:DNA integration"/>
    <property type="evidence" value="ECO:0007669"/>
    <property type="project" value="UniProtKB-KW"/>
</dbReference>
<dbReference type="Gene3D" id="3.30.70.270">
    <property type="match status" value="2"/>
</dbReference>
<accession>A0A6L2MJ42</accession>
<evidence type="ECO:0000259" key="19">
    <source>
        <dbReference type="Pfam" id="PF17921"/>
    </source>
</evidence>
<evidence type="ECO:0000256" key="7">
    <source>
        <dbReference type="ARBA" id="ARBA00022759"/>
    </source>
</evidence>
<evidence type="ECO:0000256" key="12">
    <source>
        <dbReference type="ARBA" id="ARBA00022932"/>
    </source>
</evidence>
<dbReference type="InterPro" id="IPR041373">
    <property type="entry name" value="RT_RNaseH"/>
</dbReference>
<feature type="domain" description="Reverse transcriptase RNase H-like" evidence="18">
    <location>
        <begin position="554"/>
        <end position="650"/>
    </location>
</feature>
<dbReference type="PANTHER" id="PTHR37984">
    <property type="entry name" value="PROTEIN CBG26694"/>
    <property type="match status" value="1"/>
</dbReference>
<dbReference type="InterPro" id="IPR001969">
    <property type="entry name" value="Aspartic_peptidase_AS"/>
</dbReference>
<evidence type="ECO:0000259" key="16">
    <source>
        <dbReference type="Pfam" id="PF00078"/>
    </source>
</evidence>
<keyword evidence="12" id="KW-0239">DNA-directed DNA polymerase</keyword>
<dbReference type="PANTHER" id="PTHR37984:SF5">
    <property type="entry name" value="PROTEIN NYNRIN-LIKE"/>
    <property type="match status" value="1"/>
</dbReference>
<feature type="region of interest" description="Disordered" evidence="15">
    <location>
        <begin position="180"/>
        <end position="217"/>
    </location>
</feature>
<dbReference type="GO" id="GO:0046872">
    <property type="term" value="F:metal ion binding"/>
    <property type="evidence" value="ECO:0007669"/>
    <property type="project" value="UniProtKB-KW"/>
</dbReference>
<sequence>MVNTRQYTPEFSGPAFDEVVQRAVNALLPGLTAQITNELRQNYAGSNGDQPPTIHTWLERFGKQKTRSFSSAISLIAHIEKLFEVLGCANEFKARLASYKFEGYALNWWKAFKQAMGGEAYVATLSWKDFREAFFLQYFLRSEQQKYKREYHTIRQKDGELTEFTDVAQLANTERNIELLREQGGVNNKRNRDGDRIHSANKNNNQRGYGQRGNDGRNYDRQGDKECYRVTGACFSCGLTRHMAKDYPKNNRGNGNDKRPDVKGKVYSLTRDQAANSSGTVTGTLFMNDRAVFVLFDTGATHSVISVSLSKYIDLINHHATIVCHTKSVIFGDLDKPKFMYQDSQLGLLAFLMDTSSDGPSLETHPIVQDFFDVFPKELPEIPPERKVKFGIELIPEQDIPKTTFRTRYGHYEFLVMPFGLTNAPAVFMDLMNRIFHEYLDKFVIVFIDYILVYSKTKEEHEEHLHGITMDPAKVEAITKWPRPKTVTEVRSFLGLVGYYRRFVEGFSCLALPLIELMRKGEKFVWNEEREKSFEELKKRLVSAPILTLPSSSSGFQIYSDASKKGLGCVLMQYGKVIAYASRQLKPYEANYPTHDLELTAVVFALKIWRHDLYGETCDIFTNHKSLKYIFTQKELNMRQRCWLELLKYYDINIQYHPRKANVVADALSKKSRMLANLHIEPEIIKDLERMDIELCIRHTKDYGASLKMEPNLILRIKETQKEDAEDRLCVPSDPTLREAVLSEAHSSPFSIHSGSTKIYEDLKQHFWWNGMKQDIAAYVGSWHASFKAAPYELLYERKCRAPICWNKVGECVIVGPELIEVTNEKFVVAKKKRKEARSRQKSYADRHRMSLEFNPGDRVFLKVSSCRDRVGEVSYRLALPPQLSHVHNVFHVSLLRGYKYYPLHVVSYSLDQIHEDLSLAKELEKILDRQERVMRNKTISFVKILWKNHLKHEATWETEESMRASYPRFFL</sequence>
<evidence type="ECO:0000256" key="11">
    <source>
        <dbReference type="ARBA" id="ARBA00022918"/>
    </source>
</evidence>
<evidence type="ECO:0000259" key="18">
    <source>
        <dbReference type="Pfam" id="PF17917"/>
    </source>
</evidence>
<keyword evidence="5" id="KW-0479">Metal-binding</keyword>
<dbReference type="CDD" id="cd01647">
    <property type="entry name" value="RT_LTR"/>
    <property type="match status" value="1"/>
</dbReference>
<evidence type="ECO:0000259" key="20">
    <source>
        <dbReference type="Pfam" id="PF24626"/>
    </source>
</evidence>
<dbReference type="Pfam" id="PF03732">
    <property type="entry name" value="Retrotrans_gag"/>
    <property type="match status" value="1"/>
</dbReference>
<dbReference type="GO" id="GO:0003677">
    <property type="term" value="F:DNA binding"/>
    <property type="evidence" value="ECO:0007669"/>
    <property type="project" value="UniProtKB-KW"/>
</dbReference>
<dbReference type="SUPFAM" id="SSF56672">
    <property type="entry name" value="DNA/RNA polymerases"/>
    <property type="match status" value="1"/>
</dbReference>
<dbReference type="AlphaFoldDB" id="A0A6L2MJ42"/>
<dbReference type="CDD" id="cd09274">
    <property type="entry name" value="RNase_HI_RT_Ty3"/>
    <property type="match status" value="1"/>
</dbReference>
<dbReference type="InterPro" id="IPR043128">
    <property type="entry name" value="Rev_trsase/Diguanyl_cyclase"/>
</dbReference>
<comment type="caution">
    <text evidence="21">The sequence shown here is derived from an EMBL/GenBank/DDBJ whole genome shotgun (WGS) entry which is preliminary data.</text>
</comment>
<feature type="domain" description="Integrase zinc-binding" evidence="19">
    <location>
        <begin position="734"/>
        <end position="781"/>
    </location>
</feature>
<dbReference type="GO" id="GO:0003964">
    <property type="term" value="F:RNA-directed DNA polymerase activity"/>
    <property type="evidence" value="ECO:0007669"/>
    <property type="project" value="UniProtKB-KW"/>
</dbReference>
<feature type="domain" description="Tf2-1-like SH3-like" evidence="20">
    <location>
        <begin position="869"/>
        <end position="899"/>
    </location>
</feature>
<dbReference type="Pfam" id="PF00078">
    <property type="entry name" value="RVT_1"/>
    <property type="match status" value="1"/>
</dbReference>
<evidence type="ECO:0000256" key="15">
    <source>
        <dbReference type="SAM" id="MobiDB-lite"/>
    </source>
</evidence>
<feature type="domain" description="Reverse transcriptase" evidence="16">
    <location>
        <begin position="399"/>
        <end position="467"/>
    </location>
</feature>
<dbReference type="Pfam" id="PF24626">
    <property type="entry name" value="SH3_Tf2-1"/>
    <property type="match status" value="1"/>
</dbReference>